<organism evidence="1 2">
    <name type="scientific">Flavonifractor plautii</name>
    <name type="common">Fusobacterium plautii</name>
    <dbReference type="NCBI Taxonomy" id="292800"/>
    <lineage>
        <taxon>Bacteria</taxon>
        <taxon>Bacillati</taxon>
        <taxon>Bacillota</taxon>
        <taxon>Clostridia</taxon>
        <taxon>Eubacteriales</taxon>
        <taxon>Oscillospiraceae</taxon>
        <taxon>Flavonifractor</taxon>
    </lineage>
</organism>
<dbReference type="AlphaFoldDB" id="A0A6I2RE88"/>
<dbReference type="EMBL" id="WKPR01000030">
    <property type="protein sequence ID" value="MSB21967.1"/>
    <property type="molecule type" value="Genomic_DNA"/>
</dbReference>
<name>A0A6I2RE88_FLAPL</name>
<reference evidence="1 2" key="1">
    <citation type="journal article" date="2019" name="Nat. Med.">
        <title>A library of human gut bacterial isolates paired with longitudinal multiomics data enables mechanistic microbiome research.</title>
        <authorList>
            <person name="Poyet M."/>
            <person name="Groussin M."/>
            <person name="Gibbons S.M."/>
            <person name="Avila-Pacheco J."/>
            <person name="Jiang X."/>
            <person name="Kearney S.M."/>
            <person name="Perrotta A.R."/>
            <person name="Berdy B."/>
            <person name="Zhao S."/>
            <person name="Lieberman T.D."/>
            <person name="Swanson P.K."/>
            <person name="Smith M."/>
            <person name="Roesemann S."/>
            <person name="Alexander J.E."/>
            <person name="Rich S.A."/>
            <person name="Livny J."/>
            <person name="Vlamakis H."/>
            <person name="Clish C."/>
            <person name="Bullock K."/>
            <person name="Deik A."/>
            <person name="Scott J."/>
            <person name="Pierce K.A."/>
            <person name="Xavier R.J."/>
            <person name="Alm E.J."/>
        </authorList>
    </citation>
    <scope>NUCLEOTIDE SEQUENCE [LARGE SCALE GENOMIC DNA]</scope>
    <source>
        <strain evidence="1 2">BIOML-A2</strain>
    </source>
</reference>
<evidence type="ECO:0000313" key="2">
    <source>
        <dbReference type="Proteomes" id="UP000434475"/>
    </source>
</evidence>
<accession>A0A6I2RE88</accession>
<proteinExistence type="predicted"/>
<comment type="caution">
    <text evidence="1">The sequence shown here is derived from an EMBL/GenBank/DDBJ whole genome shotgun (WGS) entry which is preliminary data.</text>
</comment>
<dbReference type="RefSeq" id="WP_108981894.1">
    <property type="nucleotide sequence ID" value="NZ_JAQLWY010000042.1"/>
</dbReference>
<evidence type="ECO:0000313" key="1">
    <source>
        <dbReference type="EMBL" id="MSB21967.1"/>
    </source>
</evidence>
<sequence>MSKGYKDGVGRHQRVFNMMRKKVPDIGYTGVCWVDAFTCMYRLYLDFIEHDQAGIGDGWEREIREYIRPVFPAFDLNAYIYGEANSVERQMDVLLNIIGAVSEDYLQVRLSVVWQNASEKQLTMKAMFDEGWKAVTFGSDQIMMDWCRKRFEEGYWMGNPVRGIGPDSVKFLMGDLKAELRRTPEGMDLYLSKEGTRVQSLRLMSRERKVGDCRWTEVRAVIPQSLLEDGHAMVHGLLSPDDLPTVYMREDGKLYCRECRCTVPNTANHEMRREGAYAHSHVCGIRAEGEVYDD</sequence>
<protein>
    <submittedName>
        <fullName evidence="1">Uncharacterized protein</fullName>
    </submittedName>
</protein>
<gene>
    <name evidence="1" type="ORF">GKE97_21040</name>
</gene>
<dbReference type="Proteomes" id="UP000434475">
    <property type="component" value="Unassembled WGS sequence"/>
</dbReference>